<dbReference type="Proteomes" id="UP000270296">
    <property type="component" value="Unassembled WGS sequence"/>
</dbReference>
<dbReference type="AlphaFoldDB" id="A0A183IIK8"/>
<dbReference type="WBParaSite" id="SBAD_0000361201-mRNA-1">
    <property type="protein sequence ID" value="SBAD_0000361201-mRNA-1"/>
    <property type="gene ID" value="SBAD_0000361201"/>
</dbReference>
<gene>
    <name evidence="1" type="ORF">SBAD_LOCUS3453</name>
</gene>
<keyword evidence="2" id="KW-1185">Reference proteome</keyword>
<accession>A0A183IIK8</accession>
<evidence type="ECO:0000313" key="3">
    <source>
        <dbReference type="WBParaSite" id="SBAD_0000361201-mRNA-1"/>
    </source>
</evidence>
<organism evidence="3">
    <name type="scientific">Soboliphyme baturini</name>
    <dbReference type="NCBI Taxonomy" id="241478"/>
    <lineage>
        <taxon>Eukaryota</taxon>
        <taxon>Metazoa</taxon>
        <taxon>Ecdysozoa</taxon>
        <taxon>Nematoda</taxon>
        <taxon>Enoplea</taxon>
        <taxon>Dorylaimia</taxon>
        <taxon>Dioctophymatida</taxon>
        <taxon>Dioctophymatoidea</taxon>
        <taxon>Soboliphymatidae</taxon>
        <taxon>Soboliphyme</taxon>
    </lineage>
</organism>
<reference evidence="1 2" key="2">
    <citation type="submission" date="2018-11" db="EMBL/GenBank/DDBJ databases">
        <authorList>
            <consortium name="Pathogen Informatics"/>
        </authorList>
    </citation>
    <scope>NUCLEOTIDE SEQUENCE [LARGE SCALE GENOMIC DNA]</scope>
</reference>
<dbReference type="EMBL" id="UZAM01007754">
    <property type="protein sequence ID" value="VDP01194.1"/>
    <property type="molecule type" value="Genomic_DNA"/>
</dbReference>
<proteinExistence type="predicted"/>
<sequence>MQRGNKRAVIIVWPMSEAPSMTAKYPSPSVYLCFLGEVFAVRQTPLVTTDIPDGIHVFVSSVLGNKILFGEVVKMANLVAGHM</sequence>
<evidence type="ECO:0000313" key="2">
    <source>
        <dbReference type="Proteomes" id="UP000270296"/>
    </source>
</evidence>
<evidence type="ECO:0000313" key="1">
    <source>
        <dbReference type="EMBL" id="VDP01194.1"/>
    </source>
</evidence>
<reference evidence="3" key="1">
    <citation type="submission" date="2016-06" db="UniProtKB">
        <authorList>
            <consortium name="WormBaseParasite"/>
        </authorList>
    </citation>
    <scope>IDENTIFICATION</scope>
</reference>
<protein>
    <submittedName>
        <fullName evidence="1 3">Uncharacterized protein</fullName>
    </submittedName>
</protein>
<name>A0A183IIK8_9BILA</name>